<comment type="similarity">
    <text evidence="1 10">Belongs to the aminoglycoside phosphotransferase family.</text>
</comment>
<dbReference type="CDD" id="cd05150">
    <property type="entry name" value="APH"/>
    <property type="match status" value="1"/>
</dbReference>
<dbReference type="SUPFAM" id="SSF56112">
    <property type="entry name" value="Protein kinase-like (PK-like)"/>
    <property type="match status" value="1"/>
</dbReference>
<evidence type="ECO:0000256" key="11">
    <source>
        <dbReference type="PIRSR" id="PIRSR000706-1"/>
    </source>
</evidence>
<evidence type="ECO:0000256" key="5">
    <source>
        <dbReference type="ARBA" id="ARBA00022741"/>
    </source>
</evidence>
<dbReference type="GO" id="GO:0005524">
    <property type="term" value="F:ATP binding"/>
    <property type="evidence" value="ECO:0007669"/>
    <property type="project" value="UniProtKB-KW"/>
</dbReference>
<dbReference type="AlphaFoldDB" id="N8YUS7"/>
<keyword evidence="6 10" id="KW-0418">Kinase</keyword>
<feature type="active site" description="Proton acceptor" evidence="11">
    <location>
        <position position="184"/>
    </location>
</feature>
<reference evidence="14 15" key="1">
    <citation type="submission" date="2013-02" db="EMBL/GenBank/DDBJ databases">
        <title>The Genome Sequence of Acinetobacter bereziniae NIPH 3.</title>
        <authorList>
            <consortium name="The Broad Institute Genome Sequencing Platform"/>
            <consortium name="The Broad Institute Genome Sequencing Center for Infectious Disease"/>
            <person name="Cerqueira G."/>
            <person name="Feldgarden M."/>
            <person name="Courvalin P."/>
            <person name="Perichon B."/>
            <person name="Grillot-Courvalin C."/>
            <person name="Clermont D."/>
            <person name="Rocha E."/>
            <person name="Yoon E.-J."/>
            <person name="Nemec A."/>
            <person name="Walker B."/>
            <person name="Young S.K."/>
            <person name="Zeng Q."/>
            <person name="Gargeya S."/>
            <person name="Fitzgerald M."/>
            <person name="Haas B."/>
            <person name="Abouelleil A."/>
            <person name="Alvarado L."/>
            <person name="Arachchi H.M."/>
            <person name="Berlin A.M."/>
            <person name="Chapman S.B."/>
            <person name="Dewar J."/>
            <person name="Goldberg J."/>
            <person name="Griggs A."/>
            <person name="Gujja S."/>
            <person name="Hansen M."/>
            <person name="Howarth C."/>
            <person name="Imamovic A."/>
            <person name="Larimer J."/>
            <person name="McCowan C."/>
            <person name="Murphy C."/>
            <person name="Neiman D."/>
            <person name="Pearson M."/>
            <person name="Priest M."/>
            <person name="Roberts A."/>
            <person name="Saif S."/>
            <person name="Shea T."/>
            <person name="Sisk P."/>
            <person name="Sykes S."/>
            <person name="Wortman J."/>
            <person name="Nusbaum C."/>
            <person name="Birren B."/>
        </authorList>
    </citation>
    <scope>NUCLEOTIDE SEQUENCE [LARGE SCALE GENOMIC DNA]</scope>
    <source>
        <strain evidence="14 15">NIPH 3</strain>
    </source>
</reference>
<feature type="binding site" evidence="12">
    <location>
        <position position="202"/>
    </location>
    <ligand>
        <name>Mg(2+)</name>
        <dbReference type="ChEBI" id="CHEBI:18420"/>
    </ligand>
</feature>
<dbReference type="PIRSF" id="PIRSF000706">
    <property type="entry name" value="Kanamycin_kin"/>
    <property type="match status" value="1"/>
</dbReference>
<comment type="caution">
    <text evidence="14">The sequence shown here is derived from an EMBL/GenBank/DDBJ whole genome shotgun (WGS) entry which is preliminary data.</text>
</comment>
<keyword evidence="5 10" id="KW-0547">Nucleotide-binding</keyword>
<organism evidence="14 15">
    <name type="scientific">Acinetobacter bereziniae NIPH 3</name>
    <dbReference type="NCBI Taxonomy" id="1217651"/>
    <lineage>
        <taxon>Bacteria</taxon>
        <taxon>Pseudomonadati</taxon>
        <taxon>Pseudomonadota</taxon>
        <taxon>Gammaproteobacteria</taxon>
        <taxon>Moraxellales</taxon>
        <taxon>Moraxellaceae</taxon>
        <taxon>Acinetobacter</taxon>
    </lineage>
</organism>
<dbReference type="Gene3D" id="3.90.1200.10">
    <property type="match status" value="1"/>
</dbReference>
<evidence type="ECO:0000256" key="6">
    <source>
        <dbReference type="ARBA" id="ARBA00022777"/>
    </source>
</evidence>
<evidence type="ECO:0000256" key="2">
    <source>
        <dbReference type="ARBA" id="ARBA00012193"/>
    </source>
</evidence>
<dbReference type="PATRIC" id="fig|1217651.3.peg.960"/>
<evidence type="ECO:0000313" key="15">
    <source>
        <dbReference type="Proteomes" id="UP000013270"/>
    </source>
</evidence>
<dbReference type="PANTHER" id="PTHR21310:SF41">
    <property type="entry name" value="3'-PHOSPHOTRANSFERASE, PUTATIVE-RELATED"/>
    <property type="match status" value="1"/>
</dbReference>
<gene>
    <name evidence="14" type="ORF">F963_00989</name>
</gene>
<feature type="domain" description="Aminoglycoside phosphotransferase" evidence="13">
    <location>
        <begin position="25"/>
        <end position="227"/>
    </location>
</feature>
<dbReference type="PANTHER" id="PTHR21310">
    <property type="entry name" value="AMINOGLYCOSIDE PHOSPHOTRANSFERASE-RELATED-RELATED"/>
    <property type="match status" value="1"/>
</dbReference>
<feature type="binding site" evidence="12">
    <location>
        <position position="189"/>
    </location>
    <ligand>
        <name>Mg(2+)</name>
        <dbReference type="ChEBI" id="CHEBI:18420"/>
    </ligand>
</feature>
<evidence type="ECO:0000313" key="14">
    <source>
        <dbReference type="EMBL" id="ENV23015.1"/>
    </source>
</evidence>
<evidence type="ECO:0000256" key="1">
    <source>
        <dbReference type="ARBA" id="ARBA00006219"/>
    </source>
</evidence>
<keyword evidence="8 10" id="KW-0046">Antibiotic resistance</keyword>
<keyword evidence="12" id="KW-0460">Magnesium</keyword>
<evidence type="ECO:0000256" key="9">
    <source>
        <dbReference type="ARBA" id="ARBA00048925"/>
    </source>
</evidence>
<keyword evidence="4 10" id="KW-0808">Transferase</keyword>
<evidence type="ECO:0000256" key="7">
    <source>
        <dbReference type="ARBA" id="ARBA00022840"/>
    </source>
</evidence>
<evidence type="ECO:0000256" key="4">
    <source>
        <dbReference type="ARBA" id="ARBA00022679"/>
    </source>
</evidence>
<dbReference type="GO" id="GO:0046872">
    <property type="term" value="F:metal ion binding"/>
    <property type="evidence" value="ECO:0007669"/>
    <property type="project" value="UniProtKB-KW"/>
</dbReference>
<dbReference type="Gene3D" id="3.30.200.20">
    <property type="entry name" value="Phosphorylase Kinase, domain 1"/>
    <property type="match status" value="1"/>
</dbReference>
<name>N8YUS7_ACIBZ</name>
<dbReference type="RefSeq" id="WP_004829031.1">
    <property type="nucleotide sequence ID" value="NZ_KB849467.1"/>
</dbReference>
<evidence type="ECO:0000259" key="13">
    <source>
        <dbReference type="Pfam" id="PF01636"/>
    </source>
</evidence>
<comment type="catalytic activity">
    <reaction evidence="9">
        <text>kanamycin A + ATP = kanamycin 3'-phosphate + ADP + H(+)</text>
        <dbReference type="Rhea" id="RHEA:24256"/>
        <dbReference type="ChEBI" id="CHEBI:15378"/>
        <dbReference type="ChEBI" id="CHEBI:30616"/>
        <dbReference type="ChEBI" id="CHEBI:57909"/>
        <dbReference type="ChEBI" id="CHEBI:58214"/>
        <dbReference type="ChEBI" id="CHEBI:456216"/>
        <dbReference type="EC" id="2.7.1.95"/>
    </reaction>
</comment>
<dbReference type="Proteomes" id="UP000013270">
    <property type="component" value="Unassembled WGS sequence"/>
</dbReference>
<dbReference type="InterPro" id="IPR024165">
    <property type="entry name" value="Kan/Strep_kinase"/>
</dbReference>
<evidence type="ECO:0000256" key="8">
    <source>
        <dbReference type="ARBA" id="ARBA00023251"/>
    </source>
</evidence>
<evidence type="ECO:0000256" key="12">
    <source>
        <dbReference type="PIRSR" id="PIRSR000706-2"/>
    </source>
</evidence>
<dbReference type="HOGENOM" id="CLU_073027_3_0_6"/>
<keyword evidence="7 10" id="KW-0067">ATP-binding</keyword>
<dbReference type="GO" id="GO:0046677">
    <property type="term" value="P:response to antibiotic"/>
    <property type="evidence" value="ECO:0007669"/>
    <property type="project" value="UniProtKB-KW"/>
</dbReference>
<evidence type="ECO:0000256" key="10">
    <source>
        <dbReference type="PIRNR" id="PIRNR000706"/>
    </source>
</evidence>
<dbReference type="NCBIfam" id="NF033068">
    <property type="entry name" value="APH_3p"/>
    <property type="match status" value="1"/>
</dbReference>
<evidence type="ECO:0000256" key="3">
    <source>
        <dbReference type="ARBA" id="ARBA00017903"/>
    </source>
</evidence>
<dbReference type="InterPro" id="IPR002575">
    <property type="entry name" value="Aminoglycoside_PTrfase"/>
</dbReference>
<dbReference type="InterPro" id="IPR051678">
    <property type="entry name" value="AGP_Transferase"/>
</dbReference>
<accession>N8YUS7</accession>
<dbReference type="GO" id="GO:0008910">
    <property type="term" value="F:kanamycin kinase activity"/>
    <property type="evidence" value="ECO:0007669"/>
    <property type="project" value="UniProtKB-EC"/>
</dbReference>
<dbReference type="Pfam" id="PF01636">
    <property type="entry name" value="APH"/>
    <property type="match status" value="1"/>
</dbReference>
<dbReference type="EC" id="2.7.1.95" evidence="2"/>
<proteinExistence type="inferred from homology"/>
<keyword evidence="12" id="KW-0479">Metal-binding</keyword>
<dbReference type="InterPro" id="IPR011009">
    <property type="entry name" value="Kinase-like_dom_sf"/>
</dbReference>
<protein>
    <recommendedName>
        <fullName evidence="3">Aminoglycoside 3'-phosphotransferase</fullName>
        <ecNumber evidence="2">2.7.1.95</ecNumber>
    </recommendedName>
</protein>
<dbReference type="EMBL" id="APPK01000023">
    <property type="protein sequence ID" value="ENV23015.1"/>
    <property type="molecule type" value="Genomic_DNA"/>
</dbReference>
<sequence length="266" mass="30535">MPIEYEKLPLSIQEQIGQKQAKIDEIGMSNANILLYEDMVLKVEAHQAESNHEHTMLGWLANKLPVPEVLLSIQDQEFSYLLMSRAKGEFACSDYWLSHPQQLVKILAQCLKMLWAVPIQNCPYDLSLNHKLKIAEQNVLHKKYSIEDAEVGTYGDSGFQSPEALLSWLNEHRPKEDLVFSHGDFCLPNIFIDQENISALIDLGRSGIADRYQDIALCYRSLKHNFSGVYSGIAYPDFNPDILFDELGMTPDYDKIRYYILLDELF</sequence>